<gene>
    <name evidence="2" type="ORF">A2561_00035</name>
</gene>
<keyword evidence="1" id="KW-0812">Transmembrane</keyword>
<keyword evidence="1" id="KW-0472">Membrane</keyword>
<proteinExistence type="predicted"/>
<comment type="caution">
    <text evidence="2">The sequence shown here is derived from an EMBL/GenBank/DDBJ whole genome shotgun (WGS) entry which is preliminary data.</text>
</comment>
<protein>
    <submittedName>
        <fullName evidence="2">Uncharacterized protein</fullName>
    </submittedName>
</protein>
<organism evidence="2 3">
    <name type="scientific">Candidatus Staskawiczbacteria bacterium RIFOXYD1_FULL_32_13</name>
    <dbReference type="NCBI Taxonomy" id="1802234"/>
    <lineage>
        <taxon>Bacteria</taxon>
        <taxon>Candidatus Staskawicziibacteriota</taxon>
    </lineage>
</organism>
<sequence length="119" mass="13564">MKNNSIAKNILATAGIATLIAGATGAYFLYGGKNAQKNRKKVKSWSLKARRDILEQIENLTDLTQEKYHKIIQEVSDKYKVLKNIGQEEIAEFVEELKCHWEDISKKISKSNNKKILIN</sequence>
<evidence type="ECO:0000313" key="3">
    <source>
        <dbReference type="Proteomes" id="UP000178935"/>
    </source>
</evidence>
<name>A0A1G2JU43_9BACT</name>
<accession>A0A1G2JU43</accession>
<dbReference type="Proteomes" id="UP000178935">
    <property type="component" value="Unassembled WGS sequence"/>
</dbReference>
<evidence type="ECO:0000313" key="2">
    <source>
        <dbReference type="EMBL" id="OGZ89768.1"/>
    </source>
</evidence>
<dbReference type="AlphaFoldDB" id="A0A1G2JU43"/>
<evidence type="ECO:0000256" key="1">
    <source>
        <dbReference type="SAM" id="Phobius"/>
    </source>
</evidence>
<keyword evidence="1" id="KW-1133">Transmembrane helix</keyword>
<reference evidence="2 3" key="1">
    <citation type="journal article" date="2016" name="Nat. Commun.">
        <title>Thousands of microbial genomes shed light on interconnected biogeochemical processes in an aquifer system.</title>
        <authorList>
            <person name="Anantharaman K."/>
            <person name="Brown C.T."/>
            <person name="Hug L.A."/>
            <person name="Sharon I."/>
            <person name="Castelle C.J."/>
            <person name="Probst A.J."/>
            <person name="Thomas B.C."/>
            <person name="Singh A."/>
            <person name="Wilkins M.J."/>
            <person name="Karaoz U."/>
            <person name="Brodie E.L."/>
            <person name="Williams K.H."/>
            <person name="Hubbard S.S."/>
            <person name="Banfield J.F."/>
        </authorList>
    </citation>
    <scope>NUCLEOTIDE SEQUENCE [LARGE SCALE GENOMIC DNA]</scope>
</reference>
<feature type="transmembrane region" description="Helical" evidence="1">
    <location>
        <begin position="6"/>
        <end position="30"/>
    </location>
</feature>
<dbReference type="EMBL" id="MHPU01000002">
    <property type="protein sequence ID" value="OGZ89768.1"/>
    <property type="molecule type" value="Genomic_DNA"/>
</dbReference>